<feature type="transmembrane region" description="Helical" evidence="9">
    <location>
        <begin position="221"/>
        <end position="242"/>
    </location>
</feature>
<keyword evidence="3 8" id="KW-1003">Cell membrane</keyword>
<feature type="transmembrane region" description="Helical" evidence="9">
    <location>
        <begin position="35"/>
        <end position="55"/>
    </location>
</feature>
<keyword evidence="4 8" id="KW-0762">Sugar transport</keyword>
<evidence type="ECO:0000256" key="3">
    <source>
        <dbReference type="ARBA" id="ARBA00022475"/>
    </source>
</evidence>
<feature type="domain" description="PTS EIIC type-3" evidence="10">
    <location>
        <begin position="8"/>
        <end position="406"/>
    </location>
</feature>
<evidence type="ECO:0000256" key="4">
    <source>
        <dbReference type="ARBA" id="ARBA00022597"/>
    </source>
</evidence>
<evidence type="ECO:0000313" key="12">
    <source>
        <dbReference type="Proteomes" id="UP001597199"/>
    </source>
</evidence>
<keyword evidence="2 8" id="KW-0813">Transport</keyword>
<evidence type="ECO:0000259" key="10">
    <source>
        <dbReference type="PROSITE" id="PS51105"/>
    </source>
</evidence>
<feature type="transmembrane region" description="Helical" evidence="9">
    <location>
        <begin position="389"/>
        <end position="407"/>
    </location>
</feature>
<gene>
    <name evidence="11" type="ORF">ACFQ41_03595</name>
</gene>
<evidence type="ECO:0000256" key="5">
    <source>
        <dbReference type="ARBA" id="ARBA00022692"/>
    </source>
</evidence>
<comment type="function">
    <text evidence="8">The phosphoenolpyruvate-dependent sugar phosphotransferase system (PTS), a major carbohydrate active -transport system, catalyzes the phosphorylation of incoming sugar substrates concomitant with their translocation across the cell membrane.</text>
</comment>
<evidence type="ECO:0000256" key="2">
    <source>
        <dbReference type="ARBA" id="ARBA00022448"/>
    </source>
</evidence>
<sequence>MNAIMSWFTDKLAPGMQKVFKNPWISAVASAMQKILPFILVGSVVSIYNVFVRYIPSLPDLSYVNTFSFGMMSLIVAFMVPYFGMIELDHPKYTITSGLTSVTVFLMALAPNVLALVKNAKTALTSITVSDINYLGGSGLFISIISALVVMLIFHLYAKLHVLEDSAAVPDFVIEWINNIIPMTVIYLLFGITTFSLHVDLVAVINFIFQPVVNLGQSLPGFLVINFLYVLLYTVGVSAWSLNAIVKPILMAGIAANAQLALAGSAPIYIVTTETIFTTALVAMGGLGGTLPLNILMLFRCKSKKLRTMGKICIAPSIFNINEPLVYGAPVVFNPLLMIPMWMNSIVGALVVWFIMKLGWLNIPAGVNNISRIPAPICTWLTTNDTRAFLWFAVLFVIYTLIWYPFLMKYDQQVLAKEQAAAEQAVTRTAEPTAQNA</sequence>
<keyword evidence="5 9" id="KW-0812">Transmembrane</keyword>
<comment type="caution">
    <text evidence="11">The sequence shown here is derived from an EMBL/GenBank/DDBJ whole genome shotgun (WGS) entry which is preliminary data.</text>
</comment>
<dbReference type="EMBL" id="JBHTOA010000016">
    <property type="protein sequence ID" value="MFD1398390.1"/>
    <property type="molecule type" value="Genomic_DNA"/>
</dbReference>
<feature type="transmembrane region" description="Helical" evidence="9">
    <location>
        <begin position="336"/>
        <end position="356"/>
    </location>
</feature>
<comment type="subcellular location">
    <subcellularLocation>
        <location evidence="1">Cell membrane</location>
        <topology evidence="1">Multi-pass membrane protein</topology>
    </subcellularLocation>
</comment>
<evidence type="ECO:0000313" key="11">
    <source>
        <dbReference type="EMBL" id="MFD1398390.1"/>
    </source>
</evidence>
<feature type="transmembrane region" description="Helical" evidence="9">
    <location>
        <begin position="276"/>
        <end position="299"/>
    </location>
</feature>
<reference evidence="12" key="1">
    <citation type="journal article" date="2019" name="Int. J. Syst. Evol. Microbiol.">
        <title>The Global Catalogue of Microorganisms (GCM) 10K type strain sequencing project: providing services to taxonomists for standard genome sequencing and annotation.</title>
        <authorList>
            <consortium name="The Broad Institute Genomics Platform"/>
            <consortium name="The Broad Institute Genome Sequencing Center for Infectious Disease"/>
            <person name="Wu L."/>
            <person name="Ma J."/>
        </authorList>
    </citation>
    <scope>NUCLEOTIDE SEQUENCE [LARGE SCALE GENOMIC DNA]</scope>
    <source>
        <strain evidence="12">CCM 9110</strain>
    </source>
</reference>
<evidence type="ECO:0000256" key="7">
    <source>
        <dbReference type="ARBA" id="ARBA00023136"/>
    </source>
</evidence>
<name>A0ABW4BD18_9LACO</name>
<dbReference type="InterPro" id="IPR004501">
    <property type="entry name" value="PTS_EIIC_3"/>
</dbReference>
<organism evidence="11 12">
    <name type="scientific">Lacticaseibacillus suilingensis</name>
    <dbReference type="NCBI Taxonomy" id="2799577"/>
    <lineage>
        <taxon>Bacteria</taxon>
        <taxon>Bacillati</taxon>
        <taxon>Bacillota</taxon>
        <taxon>Bacilli</taxon>
        <taxon>Lactobacillales</taxon>
        <taxon>Lactobacillaceae</taxon>
        <taxon>Lacticaseibacillus</taxon>
    </lineage>
</organism>
<dbReference type="Pfam" id="PF02378">
    <property type="entry name" value="PTS_EIIC"/>
    <property type="match status" value="1"/>
</dbReference>
<evidence type="ECO:0000256" key="9">
    <source>
        <dbReference type="SAM" id="Phobius"/>
    </source>
</evidence>
<feature type="transmembrane region" description="Helical" evidence="9">
    <location>
        <begin position="61"/>
        <end position="83"/>
    </location>
</feature>
<feature type="transmembrane region" description="Helical" evidence="9">
    <location>
        <begin position="134"/>
        <end position="157"/>
    </location>
</feature>
<evidence type="ECO:0000256" key="8">
    <source>
        <dbReference type="PIRNR" id="PIRNR006351"/>
    </source>
</evidence>
<protein>
    <recommendedName>
        <fullName evidence="8">Permease IIC component</fullName>
    </recommendedName>
</protein>
<accession>A0ABW4BD18</accession>
<feature type="transmembrane region" description="Helical" evidence="9">
    <location>
        <begin position="95"/>
        <end position="114"/>
    </location>
</feature>
<dbReference type="PANTHER" id="PTHR33989:SF4">
    <property type="entry name" value="PTS SYSTEM N,N'-DIACETYLCHITOBIOSE-SPECIFIC EIIC COMPONENT"/>
    <property type="match status" value="1"/>
</dbReference>
<dbReference type="PANTHER" id="PTHR33989">
    <property type="match status" value="1"/>
</dbReference>
<feature type="transmembrane region" description="Helical" evidence="9">
    <location>
        <begin position="185"/>
        <end position="209"/>
    </location>
</feature>
<dbReference type="InterPro" id="IPR051088">
    <property type="entry name" value="PTS_Sugar-EIIC/EIIB"/>
</dbReference>
<dbReference type="RefSeq" id="WP_204117758.1">
    <property type="nucleotide sequence ID" value="NZ_BOLV01000001.1"/>
</dbReference>
<keyword evidence="7 8" id="KW-0472">Membrane</keyword>
<dbReference type="InterPro" id="IPR003352">
    <property type="entry name" value="PTS_EIIC"/>
</dbReference>
<proteinExistence type="predicted"/>
<evidence type="ECO:0000256" key="6">
    <source>
        <dbReference type="ARBA" id="ARBA00022989"/>
    </source>
</evidence>
<evidence type="ECO:0000256" key="1">
    <source>
        <dbReference type="ARBA" id="ARBA00004651"/>
    </source>
</evidence>
<dbReference type="PROSITE" id="PS51105">
    <property type="entry name" value="PTS_EIIC_TYPE_3"/>
    <property type="match status" value="1"/>
</dbReference>
<keyword evidence="12" id="KW-1185">Reference proteome</keyword>
<dbReference type="Proteomes" id="UP001597199">
    <property type="component" value="Unassembled WGS sequence"/>
</dbReference>
<dbReference type="PIRSF" id="PIRSF006351">
    <property type="entry name" value="PTS_EIIC-Cellobiose"/>
    <property type="match status" value="1"/>
</dbReference>
<dbReference type="InterPro" id="IPR004796">
    <property type="entry name" value="PTS_IIC_cello"/>
</dbReference>
<keyword evidence="6 9" id="KW-1133">Transmembrane helix</keyword>
<feature type="transmembrane region" description="Helical" evidence="9">
    <location>
        <begin position="249"/>
        <end position="270"/>
    </location>
</feature>